<evidence type="ECO:0000256" key="2">
    <source>
        <dbReference type="ARBA" id="ARBA00009045"/>
    </source>
</evidence>
<evidence type="ECO:0000313" key="10">
    <source>
        <dbReference type="EMBL" id="KIV92534.1"/>
    </source>
</evidence>
<dbReference type="AlphaFoldDB" id="A0A0D1ZFC0"/>
<feature type="transmembrane region" description="Helical" evidence="8">
    <location>
        <begin position="451"/>
        <end position="470"/>
    </location>
</feature>
<dbReference type="SUPFAM" id="SSF144091">
    <property type="entry name" value="Rhomboid-like"/>
    <property type="match status" value="1"/>
</dbReference>
<feature type="transmembrane region" description="Helical" evidence="8">
    <location>
        <begin position="344"/>
        <end position="365"/>
    </location>
</feature>
<organism evidence="10 11">
    <name type="scientific">Exophiala mesophila</name>
    <name type="common">Black yeast-like fungus</name>
    <dbReference type="NCBI Taxonomy" id="212818"/>
    <lineage>
        <taxon>Eukaryota</taxon>
        <taxon>Fungi</taxon>
        <taxon>Dikarya</taxon>
        <taxon>Ascomycota</taxon>
        <taxon>Pezizomycotina</taxon>
        <taxon>Eurotiomycetes</taxon>
        <taxon>Chaetothyriomycetidae</taxon>
        <taxon>Chaetothyriales</taxon>
        <taxon>Herpotrichiellaceae</taxon>
        <taxon>Exophiala</taxon>
    </lineage>
</organism>
<dbReference type="InterPro" id="IPR035952">
    <property type="entry name" value="Rhomboid-like_sf"/>
</dbReference>
<gene>
    <name evidence="10" type="ORF">PV10_03825</name>
</gene>
<keyword evidence="4" id="KW-0378">Hydrolase</keyword>
<feature type="transmembrane region" description="Helical" evidence="8">
    <location>
        <begin position="490"/>
        <end position="511"/>
    </location>
</feature>
<dbReference type="GO" id="GO:0004252">
    <property type="term" value="F:serine-type endopeptidase activity"/>
    <property type="evidence" value="ECO:0007669"/>
    <property type="project" value="InterPro"/>
</dbReference>
<evidence type="ECO:0000256" key="3">
    <source>
        <dbReference type="ARBA" id="ARBA00022692"/>
    </source>
</evidence>
<keyword evidence="6 8" id="KW-0472">Membrane</keyword>
<dbReference type="GO" id="GO:0016020">
    <property type="term" value="C:membrane"/>
    <property type="evidence" value="ECO:0007669"/>
    <property type="project" value="UniProtKB-SubCell"/>
</dbReference>
<dbReference type="PANTHER" id="PTHR43731">
    <property type="entry name" value="RHOMBOID PROTEASE"/>
    <property type="match status" value="1"/>
</dbReference>
<reference evidence="10 11" key="1">
    <citation type="submission" date="2015-01" db="EMBL/GenBank/DDBJ databases">
        <title>The Genome Sequence of Exophiala mesophila CBS40295.</title>
        <authorList>
            <consortium name="The Broad Institute Genomics Platform"/>
            <person name="Cuomo C."/>
            <person name="de Hoog S."/>
            <person name="Gorbushina A."/>
            <person name="Stielow B."/>
            <person name="Teixiera M."/>
            <person name="Abouelleil A."/>
            <person name="Chapman S.B."/>
            <person name="Priest M."/>
            <person name="Young S.K."/>
            <person name="Wortman J."/>
            <person name="Nusbaum C."/>
            <person name="Birren B."/>
        </authorList>
    </citation>
    <scope>NUCLEOTIDE SEQUENCE [LARGE SCALE GENOMIC DNA]</scope>
    <source>
        <strain evidence="10 11">CBS 40295</strain>
    </source>
</reference>
<feature type="transmembrane region" description="Helical" evidence="8">
    <location>
        <begin position="427"/>
        <end position="444"/>
    </location>
</feature>
<dbReference type="HOGENOM" id="CLU_026938_0_0_1"/>
<dbReference type="OMA" id="PAWRMLN"/>
<dbReference type="GeneID" id="27321670"/>
<dbReference type="RefSeq" id="XP_016224108.1">
    <property type="nucleotide sequence ID" value="XM_016368320.1"/>
</dbReference>
<keyword evidence="11" id="KW-1185">Reference proteome</keyword>
<name>A0A0D1ZFC0_EXOME</name>
<dbReference type="GO" id="GO:0006465">
    <property type="term" value="P:signal peptide processing"/>
    <property type="evidence" value="ECO:0007669"/>
    <property type="project" value="TreeGrafter"/>
</dbReference>
<evidence type="ECO:0000256" key="5">
    <source>
        <dbReference type="ARBA" id="ARBA00022989"/>
    </source>
</evidence>
<dbReference type="STRING" id="212818.A0A0D1ZFC0"/>
<dbReference type="VEuPathDB" id="FungiDB:PV10_03825"/>
<dbReference type="OrthoDB" id="10260614at2759"/>
<dbReference type="InterPro" id="IPR022764">
    <property type="entry name" value="Peptidase_S54_rhomboid_dom"/>
</dbReference>
<feature type="transmembrane region" description="Helical" evidence="8">
    <location>
        <begin position="518"/>
        <end position="536"/>
    </location>
</feature>
<keyword evidence="5 8" id="KW-1133">Transmembrane helix</keyword>
<feature type="transmembrane region" description="Helical" evidence="8">
    <location>
        <begin position="310"/>
        <end position="332"/>
    </location>
</feature>
<dbReference type="Pfam" id="PF01694">
    <property type="entry name" value="Rhomboid"/>
    <property type="match status" value="1"/>
</dbReference>
<proteinExistence type="inferred from homology"/>
<feature type="domain" description="Peptidase S54 rhomboid" evidence="9">
    <location>
        <begin position="390"/>
        <end position="536"/>
    </location>
</feature>
<evidence type="ECO:0000256" key="7">
    <source>
        <dbReference type="SAM" id="Coils"/>
    </source>
</evidence>
<dbReference type="InterPro" id="IPR050925">
    <property type="entry name" value="Rhomboid_protease_S54"/>
</dbReference>
<accession>A0A0D1ZFC0</accession>
<protein>
    <recommendedName>
        <fullName evidence="9">Peptidase S54 rhomboid domain-containing protein</fullName>
    </recommendedName>
</protein>
<dbReference type="PANTHER" id="PTHR43731:SF14">
    <property type="entry name" value="PRESENILIN-ASSOCIATED RHOMBOID-LIKE PROTEIN, MITOCHONDRIAL"/>
    <property type="match status" value="1"/>
</dbReference>
<dbReference type="Proteomes" id="UP000054302">
    <property type="component" value="Unassembled WGS sequence"/>
</dbReference>
<keyword evidence="3 8" id="KW-0812">Transmembrane</keyword>
<comment type="subcellular location">
    <subcellularLocation>
        <location evidence="1">Membrane</location>
        <topology evidence="1">Multi-pass membrane protein</topology>
    </subcellularLocation>
</comment>
<evidence type="ECO:0000256" key="4">
    <source>
        <dbReference type="ARBA" id="ARBA00022801"/>
    </source>
</evidence>
<evidence type="ECO:0000256" key="1">
    <source>
        <dbReference type="ARBA" id="ARBA00004141"/>
    </source>
</evidence>
<evidence type="ECO:0000256" key="6">
    <source>
        <dbReference type="ARBA" id="ARBA00023136"/>
    </source>
</evidence>
<feature type="coiled-coil region" evidence="7">
    <location>
        <begin position="218"/>
        <end position="256"/>
    </location>
</feature>
<keyword evidence="7" id="KW-0175">Coiled coil</keyword>
<dbReference type="Gene3D" id="1.20.1540.10">
    <property type="entry name" value="Rhomboid-like"/>
    <property type="match status" value="1"/>
</dbReference>
<comment type="similarity">
    <text evidence="2">Belongs to the peptidase S54 family.</text>
</comment>
<evidence type="ECO:0000259" key="9">
    <source>
        <dbReference type="Pfam" id="PF01694"/>
    </source>
</evidence>
<sequence>MNNVSTVALRTASHCLPFPPCLAPLQASNPFTTAAPRPFSLFCRLIEPKLRSQRRTFCKSTQSCFHQSPLRSILRPYESDGKPEKGLKFEDKDLGSVQLRLVFGRNAPPPNYANRLLRLLNARRVDGTLDVPLPSEVEAELDKYPNAVAKGLAYLRKVYPVDEDAAIMARIEREDDRVVKDNPSELVQRGQDIGLYKGPQSGYYQAELSEKEGDVYGRSELDRMRAEYIEQAEREEEELQAKIEAKQAQAQEQQQMTALAQRPEQGVETAKEIRPPNSFEKWVMKAENRATSKLSEDSPEIASRTLLNRLLPSFLFLSLVVAGCYLMSEYWVRPKQADRLWPNLSLAWATVAGLIAANTAVYVAWRIPGAWKWLNKYFLTVTATPSPLSMIGATFSHQEFGHLARNMFGIVMFGIPLHEQIGRGDFLAVYFASGAIAAFAGLAWHASRRVFTATALGASGAWFGIAAAYLTLHLDDHFSIIFLPKELAEYINVSGMVLLGGLAVFQVAGLVRAKAGVAWVDHLGGMVVGVASAWWIQHKQDKNKAGVRKSYPPGVVMNPK</sequence>
<dbReference type="EMBL" id="KN847522">
    <property type="protein sequence ID" value="KIV92534.1"/>
    <property type="molecule type" value="Genomic_DNA"/>
</dbReference>
<evidence type="ECO:0000313" key="11">
    <source>
        <dbReference type="Proteomes" id="UP000054302"/>
    </source>
</evidence>
<evidence type="ECO:0000256" key="8">
    <source>
        <dbReference type="SAM" id="Phobius"/>
    </source>
</evidence>